<comment type="subunit">
    <text evidence="3">Homodimer.</text>
</comment>
<keyword evidence="4 8" id="KW-0032">Aminotransferase</keyword>
<comment type="similarity">
    <text evidence="2">Belongs to the class-I pyridoxal-phosphate-dependent aminotransferase family.</text>
</comment>
<evidence type="ECO:0000256" key="2">
    <source>
        <dbReference type="ARBA" id="ARBA00007441"/>
    </source>
</evidence>
<evidence type="ECO:0000256" key="4">
    <source>
        <dbReference type="ARBA" id="ARBA00022576"/>
    </source>
</evidence>
<evidence type="ECO:0000313" key="8">
    <source>
        <dbReference type="EMBL" id="RGD78007.1"/>
    </source>
</evidence>
<dbReference type="Pfam" id="PF00155">
    <property type="entry name" value="Aminotran_1_2"/>
    <property type="match status" value="1"/>
</dbReference>
<dbReference type="FunFam" id="3.40.640.10:FF:000053">
    <property type="entry name" value="Aminotransferase, class I"/>
    <property type="match status" value="1"/>
</dbReference>
<dbReference type="GO" id="GO:0008483">
    <property type="term" value="F:transaminase activity"/>
    <property type="evidence" value="ECO:0007669"/>
    <property type="project" value="UniProtKB-KW"/>
</dbReference>
<dbReference type="AlphaFoldDB" id="A0A3E3E7G9"/>
<dbReference type="EMBL" id="QUSL01000050">
    <property type="protein sequence ID" value="RGD78007.1"/>
    <property type="molecule type" value="Genomic_DNA"/>
</dbReference>
<comment type="cofactor">
    <cofactor evidence="1">
        <name>pyridoxal 5'-phosphate</name>
        <dbReference type="ChEBI" id="CHEBI:597326"/>
    </cofactor>
</comment>
<accession>A0A3E3E7G9</accession>
<evidence type="ECO:0000256" key="6">
    <source>
        <dbReference type="ARBA" id="ARBA00022898"/>
    </source>
</evidence>
<sequence length="396" mass="44824">MKTFNYSTRSTRPDFQGDFLDMMLQATNKPNLISFAGGLPNPISFPTQEMAAATQKVLDQHGTIAMQYSIPEGYLPLRQFIAHQYLKQGIDISANDIIITNGSQQALDILSAVLIDEGDKILIEKPSYLAALQVFHLYNPKINSVTLNHHGIDLQELTAYLEQKPKFFYAIPTFQNPTGLTYDNETRIALANLLKKTNTIFIEDNPYGDLRFNDETFLPIYPLLKDQTILLGTFSKTVSPGMRIGWIACSNSYLKQKLLAYKQIVDLHTNIFGQMVLHQYLCDNSLEQHLEKIKKLYREQAEQMITSIQKYFPAEVKHTIPQGGMFLWVTLPQKLTAVALANEAIKHDIAIAAGDPFYEEERNVSTLRLNYTNCDLKTIDQGIKILGQIIKNLLAS</sequence>
<dbReference type="Gene3D" id="3.40.640.10">
    <property type="entry name" value="Type I PLP-dependent aspartate aminotransferase-like (Major domain)"/>
    <property type="match status" value="1"/>
</dbReference>
<evidence type="ECO:0000256" key="1">
    <source>
        <dbReference type="ARBA" id="ARBA00001933"/>
    </source>
</evidence>
<evidence type="ECO:0000313" key="9">
    <source>
        <dbReference type="Proteomes" id="UP000261032"/>
    </source>
</evidence>
<dbReference type="GO" id="GO:1901605">
    <property type="term" value="P:alpha-amino acid metabolic process"/>
    <property type="evidence" value="ECO:0007669"/>
    <property type="project" value="TreeGrafter"/>
</dbReference>
<dbReference type="InterPro" id="IPR015424">
    <property type="entry name" value="PyrdxlP-dep_Trfase"/>
</dbReference>
<reference evidence="8 9" key="1">
    <citation type="submission" date="2018-08" db="EMBL/GenBank/DDBJ databases">
        <title>A genome reference for cultivated species of the human gut microbiota.</title>
        <authorList>
            <person name="Zou Y."/>
            <person name="Xue W."/>
            <person name="Luo G."/>
        </authorList>
    </citation>
    <scope>NUCLEOTIDE SEQUENCE [LARGE SCALE GENOMIC DNA]</scope>
    <source>
        <strain evidence="8 9">OM06-4</strain>
    </source>
</reference>
<comment type="caution">
    <text evidence="8">The sequence shown here is derived from an EMBL/GenBank/DDBJ whole genome shotgun (WGS) entry which is preliminary data.</text>
</comment>
<dbReference type="RefSeq" id="WP_117582597.1">
    <property type="nucleotide sequence ID" value="NZ_QUSL01000050.1"/>
</dbReference>
<dbReference type="PANTHER" id="PTHR42790:SF19">
    <property type="entry name" value="KYNURENINE_ALPHA-AMINOADIPATE AMINOTRANSFERASE, MITOCHONDRIAL"/>
    <property type="match status" value="1"/>
</dbReference>
<dbReference type="Gene3D" id="3.90.1150.10">
    <property type="entry name" value="Aspartate Aminotransferase, domain 1"/>
    <property type="match status" value="1"/>
</dbReference>
<dbReference type="CDD" id="cd00609">
    <property type="entry name" value="AAT_like"/>
    <property type="match status" value="1"/>
</dbReference>
<gene>
    <name evidence="8" type="ORF">DXB93_17600</name>
</gene>
<feature type="domain" description="Aminotransferase class I/classII large" evidence="7">
    <location>
        <begin position="48"/>
        <end position="384"/>
    </location>
</feature>
<dbReference type="InterPro" id="IPR015421">
    <property type="entry name" value="PyrdxlP-dep_Trfase_major"/>
</dbReference>
<evidence type="ECO:0000259" key="7">
    <source>
        <dbReference type="Pfam" id="PF00155"/>
    </source>
</evidence>
<keyword evidence="5 8" id="KW-0808">Transferase</keyword>
<dbReference type="SUPFAM" id="SSF53383">
    <property type="entry name" value="PLP-dependent transferases"/>
    <property type="match status" value="1"/>
</dbReference>
<dbReference type="InterPro" id="IPR004839">
    <property type="entry name" value="Aminotransferase_I/II_large"/>
</dbReference>
<keyword evidence="6" id="KW-0663">Pyridoxal phosphate</keyword>
<evidence type="ECO:0000256" key="3">
    <source>
        <dbReference type="ARBA" id="ARBA00011738"/>
    </source>
</evidence>
<protein>
    <submittedName>
        <fullName evidence="8">PLP-dependent aminotransferase family protein</fullName>
    </submittedName>
</protein>
<dbReference type="InterPro" id="IPR015422">
    <property type="entry name" value="PyrdxlP-dep_Trfase_small"/>
</dbReference>
<proteinExistence type="inferred from homology"/>
<name>A0A3E3E7G9_9FIRM</name>
<dbReference type="InterPro" id="IPR050859">
    <property type="entry name" value="Class-I_PLP-dep_aminotransf"/>
</dbReference>
<dbReference type="PANTHER" id="PTHR42790">
    <property type="entry name" value="AMINOTRANSFERASE"/>
    <property type="match status" value="1"/>
</dbReference>
<dbReference type="Proteomes" id="UP000261032">
    <property type="component" value="Unassembled WGS sequence"/>
</dbReference>
<evidence type="ECO:0000256" key="5">
    <source>
        <dbReference type="ARBA" id="ARBA00022679"/>
    </source>
</evidence>
<dbReference type="GO" id="GO:0030170">
    <property type="term" value="F:pyridoxal phosphate binding"/>
    <property type="evidence" value="ECO:0007669"/>
    <property type="project" value="InterPro"/>
</dbReference>
<organism evidence="8 9">
    <name type="scientific">Thomasclavelia ramosa</name>
    <dbReference type="NCBI Taxonomy" id="1547"/>
    <lineage>
        <taxon>Bacteria</taxon>
        <taxon>Bacillati</taxon>
        <taxon>Bacillota</taxon>
        <taxon>Erysipelotrichia</taxon>
        <taxon>Erysipelotrichales</taxon>
        <taxon>Coprobacillaceae</taxon>
        <taxon>Thomasclavelia</taxon>
    </lineage>
</organism>